<dbReference type="KEGG" id="ccos:Pan44_47340"/>
<accession>A0A517SKN2</accession>
<feature type="region of interest" description="Disordered" evidence="1">
    <location>
        <begin position="222"/>
        <end position="252"/>
    </location>
</feature>
<evidence type="ECO:0000259" key="3">
    <source>
        <dbReference type="Pfam" id="PF06863"/>
    </source>
</evidence>
<dbReference type="OrthoDB" id="40820at2"/>
<gene>
    <name evidence="4" type="ORF">Pan44_47340</name>
</gene>
<evidence type="ECO:0000313" key="5">
    <source>
        <dbReference type="Proteomes" id="UP000315700"/>
    </source>
</evidence>
<feature type="domain" description="DUF1214" evidence="2">
    <location>
        <begin position="421"/>
        <end position="528"/>
    </location>
</feature>
<protein>
    <recommendedName>
        <fullName evidence="6">DUF1254 domain-containing protein</fullName>
    </recommendedName>
</protein>
<feature type="domain" description="DUF1254" evidence="3">
    <location>
        <begin position="64"/>
        <end position="191"/>
    </location>
</feature>
<dbReference type="Pfam" id="PF06742">
    <property type="entry name" value="DUF1214"/>
    <property type="match status" value="1"/>
</dbReference>
<name>A0A517SKN2_9PLAN</name>
<dbReference type="InterPro" id="IPR037050">
    <property type="entry name" value="DUF1254_sf"/>
</dbReference>
<dbReference type="PANTHER" id="PTHR36509:SF2">
    <property type="entry name" value="BLL3101 PROTEIN"/>
    <property type="match status" value="1"/>
</dbReference>
<evidence type="ECO:0000259" key="2">
    <source>
        <dbReference type="Pfam" id="PF06742"/>
    </source>
</evidence>
<dbReference type="SUPFAM" id="SSF160935">
    <property type="entry name" value="VPA0735-like"/>
    <property type="match status" value="2"/>
</dbReference>
<dbReference type="InParanoid" id="A0A517SKN2"/>
<proteinExistence type="predicted"/>
<dbReference type="Proteomes" id="UP000315700">
    <property type="component" value="Chromosome"/>
</dbReference>
<dbReference type="PANTHER" id="PTHR36509">
    <property type="entry name" value="BLL3101 PROTEIN"/>
    <property type="match status" value="1"/>
</dbReference>
<evidence type="ECO:0008006" key="6">
    <source>
        <dbReference type="Google" id="ProtNLM"/>
    </source>
</evidence>
<dbReference type="InterPro" id="IPR010621">
    <property type="entry name" value="DUF1214"/>
</dbReference>
<dbReference type="InterPro" id="IPR010679">
    <property type="entry name" value="DUF1254"/>
</dbReference>
<feature type="compositionally biased region" description="Low complexity" evidence="1">
    <location>
        <begin position="236"/>
        <end position="245"/>
    </location>
</feature>
<dbReference type="Gene3D" id="2.60.120.600">
    <property type="entry name" value="Domain of unknown function DUF1214, C-terminal domain"/>
    <property type="match status" value="1"/>
</dbReference>
<dbReference type="Gene3D" id="2.60.40.1610">
    <property type="entry name" value="Domain of unknown function DUF1254"/>
    <property type="match status" value="1"/>
</dbReference>
<dbReference type="Pfam" id="PF06863">
    <property type="entry name" value="DUF1254"/>
    <property type="match status" value="1"/>
</dbReference>
<sequence length="544" mass="56426">MRRRDFLAGSTAGAVGLLAIRTAGAQEASNTAKQAFSFAYPMMLMDLTHRVMAGGGQGDQPAPVNRFFHYPQLPTEQSTALVCPVADAIHSSAWLNVKDEPMVVSIPAMESRFCTGSFFHAWYDVIGRMSAGQGKATDFVVTGPGWAGTVPKGTVQISSPTNMVWAPLWISVTGPEDLAAAVALQAECRVTALKDWKGPQPTGGGLGGSLTAFIGSFLKKPGAPAGAPPMPGPGGEAMPAEGQPAPAGPPKVDADGNVVPQPNPAMAADGVPQPMPGAEGMVEGDAGGGGSMTGVGGNGASPNSQLFTMEAGAFYNRLCQLMVENPPLEADAPIVAKMAKLGLTPGATIDLQTQSRANQMAMTGAVRNAGQKIFTTKGGMKLVTGNRWETALTLADFGTNYDRKAYAALMYFGASDPTEVLSPRTSKDGTGRPLQGQQKYTLTFSANQLPPAGVSWSLTAYKAPTMELGASAGGKHAVCSHQELVKNPDGGLTIYVQKDSPGADKEPNWLAVPPEGAFELMLRLCGPKAEVASLGWKPPAVTKA</sequence>
<dbReference type="AlphaFoldDB" id="A0A517SKN2"/>
<reference evidence="4 5" key="1">
    <citation type="submission" date="2019-02" db="EMBL/GenBank/DDBJ databases">
        <title>Deep-cultivation of Planctomycetes and their phenomic and genomic characterization uncovers novel biology.</title>
        <authorList>
            <person name="Wiegand S."/>
            <person name="Jogler M."/>
            <person name="Boedeker C."/>
            <person name="Pinto D."/>
            <person name="Vollmers J."/>
            <person name="Rivas-Marin E."/>
            <person name="Kohn T."/>
            <person name="Peeters S.H."/>
            <person name="Heuer A."/>
            <person name="Rast P."/>
            <person name="Oberbeckmann S."/>
            <person name="Bunk B."/>
            <person name="Jeske O."/>
            <person name="Meyerdierks A."/>
            <person name="Storesund J.E."/>
            <person name="Kallscheuer N."/>
            <person name="Luecker S."/>
            <person name="Lage O.M."/>
            <person name="Pohl T."/>
            <person name="Merkel B.J."/>
            <person name="Hornburger P."/>
            <person name="Mueller R.-W."/>
            <person name="Bruemmer F."/>
            <person name="Labrenz M."/>
            <person name="Spormann A.M."/>
            <person name="Op den Camp H."/>
            <person name="Overmann J."/>
            <person name="Amann R."/>
            <person name="Jetten M.S.M."/>
            <person name="Mascher T."/>
            <person name="Medema M.H."/>
            <person name="Devos D.P."/>
            <person name="Kaster A.-K."/>
            <person name="Ovreas L."/>
            <person name="Rohde M."/>
            <person name="Galperin M.Y."/>
            <person name="Jogler C."/>
        </authorList>
    </citation>
    <scope>NUCLEOTIDE SEQUENCE [LARGE SCALE GENOMIC DNA]</scope>
    <source>
        <strain evidence="4 5">Pan44</strain>
    </source>
</reference>
<dbReference type="RefSeq" id="WP_145034120.1">
    <property type="nucleotide sequence ID" value="NZ_CP036271.1"/>
</dbReference>
<evidence type="ECO:0000256" key="1">
    <source>
        <dbReference type="SAM" id="MobiDB-lite"/>
    </source>
</evidence>
<organism evidence="4 5">
    <name type="scientific">Caulifigura coniformis</name>
    <dbReference type="NCBI Taxonomy" id="2527983"/>
    <lineage>
        <taxon>Bacteria</taxon>
        <taxon>Pseudomonadati</taxon>
        <taxon>Planctomycetota</taxon>
        <taxon>Planctomycetia</taxon>
        <taxon>Planctomycetales</taxon>
        <taxon>Planctomycetaceae</taxon>
        <taxon>Caulifigura</taxon>
    </lineage>
</organism>
<keyword evidence="5" id="KW-1185">Reference proteome</keyword>
<evidence type="ECO:0000313" key="4">
    <source>
        <dbReference type="EMBL" id="QDT56677.1"/>
    </source>
</evidence>
<dbReference type="InterPro" id="IPR037049">
    <property type="entry name" value="DUF1214_C_sf"/>
</dbReference>
<dbReference type="EMBL" id="CP036271">
    <property type="protein sequence ID" value="QDT56677.1"/>
    <property type="molecule type" value="Genomic_DNA"/>
</dbReference>